<feature type="compositionally biased region" description="Basic and acidic residues" evidence="1">
    <location>
        <begin position="1"/>
        <end position="18"/>
    </location>
</feature>
<dbReference type="Proteomes" id="UP000827721">
    <property type="component" value="Unassembled WGS sequence"/>
</dbReference>
<dbReference type="EMBL" id="JAFEMO010000015">
    <property type="protein sequence ID" value="KAH7544341.1"/>
    <property type="molecule type" value="Genomic_DNA"/>
</dbReference>
<dbReference type="InterPro" id="IPR000253">
    <property type="entry name" value="FHA_dom"/>
</dbReference>
<comment type="caution">
    <text evidence="3">The sequence shown here is derived from an EMBL/GenBank/DDBJ whole genome shotgun (WGS) entry which is preliminary data.</text>
</comment>
<evidence type="ECO:0000313" key="4">
    <source>
        <dbReference type="Proteomes" id="UP000827721"/>
    </source>
</evidence>
<dbReference type="PROSITE" id="PS50006">
    <property type="entry name" value="FHA_DOMAIN"/>
    <property type="match status" value="1"/>
</dbReference>
<dbReference type="SUPFAM" id="SSF49879">
    <property type="entry name" value="SMAD/FHA domain"/>
    <property type="match status" value="1"/>
</dbReference>
<dbReference type="Gene3D" id="2.60.200.20">
    <property type="match status" value="1"/>
</dbReference>
<feature type="compositionally biased region" description="Basic residues" evidence="1">
    <location>
        <begin position="57"/>
        <end position="66"/>
    </location>
</feature>
<dbReference type="Pfam" id="PF00498">
    <property type="entry name" value="FHA"/>
    <property type="match status" value="1"/>
</dbReference>
<feature type="compositionally biased region" description="Basic and acidic residues" evidence="1">
    <location>
        <begin position="32"/>
        <end position="56"/>
    </location>
</feature>
<proteinExistence type="predicted"/>
<feature type="region of interest" description="Disordered" evidence="1">
    <location>
        <begin position="1"/>
        <end position="329"/>
    </location>
</feature>
<reference evidence="3 4" key="1">
    <citation type="submission" date="2021-02" db="EMBL/GenBank/DDBJ databases">
        <title>Plant Genome Project.</title>
        <authorList>
            <person name="Zhang R.-G."/>
        </authorList>
    </citation>
    <scope>NUCLEOTIDE SEQUENCE [LARGE SCALE GENOMIC DNA]</scope>
    <source>
        <tissue evidence="3">Leaves</tissue>
    </source>
</reference>
<feature type="compositionally biased region" description="Basic and acidic residues" evidence="1">
    <location>
        <begin position="133"/>
        <end position="160"/>
    </location>
</feature>
<evidence type="ECO:0000313" key="3">
    <source>
        <dbReference type="EMBL" id="KAH7544341.1"/>
    </source>
</evidence>
<feature type="compositionally biased region" description="Basic and acidic residues" evidence="1">
    <location>
        <begin position="183"/>
        <end position="210"/>
    </location>
</feature>
<protein>
    <recommendedName>
        <fullName evidence="2">FHA domain-containing protein</fullName>
    </recommendedName>
</protein>
<evidence type="ECO:0000256" key="1">
    <source>
        <dbReference type="SAM" id="MobiDB-lite"/>
    </source>
</evidence>
<accession>A0ABQ8H2A2</accession>
<keyword evidence="4" id="KW-1185">Reference proteome</keyword>
<organism evidence="3 4">
    <name type="scientific">Xanthoceras sorbifolium</name>
    <dbReference type="NCBI Taxonomy" id="99658"/>
    <lineage>
        <taxon>Eukaryota</taxon>
        <taxon>Viridiplantae</taxon>
        <taxon>Streptophyta</taxon>
        <taxon>Embryophyta</taxon>
        <taxon>Tracheophyta</taxon>
        <taxon>Spermatophyta</taxon>
        <taxon>Magnoliopsida</taxon>
        <taxon>eudicotyledons</taxon>
        <taxon>Gunneridae</taxon>
        <taxon>Pentapetalae</taxon>
        <taxon>rosids</taxon>
        <taxon>malvids</taxon>
        <taxon>Sapindales</taxon>
        <taxon>Sapindaceae</taxon>
        <taxon>Xanthoceroideae</taxon>
        <taxon>Xanthoceras</taxon>
    </lineage>
</organism>
<name>A0ABQ8H2A2_9ROSI</name>
<feature type="compositionally biased region" description="Basic and acidic residues" evidence="1">
    <location>
        <begin position="227"/>
        <end position="303"/>
    </location>
</feature>
<sequence length="595" mass="68925">MGHKLTDHSESPVRDRGRLSPQRRSMTAKSPSRRERSPVRQRRDGSPPARVREKHSSRGKSPKHAQLRSPVSRSPSPHTRRLVRNRDEREVEKVTERDNERDRGRRTDKGTNREKSRSPISRSPSPRSKRLMRVRDEREAEKVTERERERIRGRGSDKGAIKYRSISPISRSPSPRTKRLRRAPVERDGDQVSEKEHTRNHGKTREKDTHLSISRSPSPRTKRLRRAQVEKDAAKVTEKEHEKNHSRGSDKGTRRERGSDREPGSDRKERRALDRDIEDERKDRRLGRDEVNNKSSRTREEHSASPLDQPRRSKHRSHSPQSVDGARTRHEVSGDIHPLLLFYFSITHLFPFRRLYEALNEKKNIGYPSETLPSIDDCVLACSSITLFSLRDSIEMSLSTIVGLCALVTNSRGDEHRNDDDDSVAKMKAAAEALESKEKQKPSFELSGKLAAETNRFKGVTLLFNEPPEARKPDVRWRLYVFKAGEVLNEPLYIHRQSCYLFGRERRVADIPTDHPSCSKQHAVIQYRQVEYEKPDGTLSKQVRPYLMDLGSTNKTYLNENAVEPQRYYELFEKDTIKFGNSSREYVLLHENSIG</sequence>
<feature type="compositionally biased region" description="Low complexity" evidence="1">
    <location>
        <begin position="164"/>
        <end position="175"/>
    </location>
</feature>
<dbReference type="InterPro" id="IPR008984">
    <property type="entry name" value="SMAD_FHA_dom_sf"/>
</dbReference>
<feature type="domain" description="FHA" evidence="2">
    <location>
        <begin position="500"/>
        <end position="563"/>
    </location>
</feature>
<dbReference type="SMART" id="SM00240">
    <property type="entry name" value="FHA"/>
    <property type="match status" value="1"/>
</dbReference>
<feature type="compositionally biased region" description="Basic and acidic residues" evidence="1">
    <location>
        <begin position="84"/>
        <end position="117"/>
    </location>
</feature>
<dbReference type="InterPro" id="IPR050923">
    <property type="entry name" value="Cell_Proc_Reg/RNA_Proc"/>
</dbReference>
<gene>
    <name evidence="3" type="ORF">JRO89_XS15G0151500</name>
</gene>
<evidence type="ECO:0000259" key="2">
    <source>
        <dbReference type="PROSITE" id="PS50006"/>
    </source>
</evidence>
<dbReference type="PANTHER" id="PTHR23308">
    <property type="entry name" value="NUCLEAR INHIBITOR OF PROTEIN PHOSPHATASE-1"/>
    <property type="match status" value="1"/>
</dbReference>